<evidence type="ECO:0000256" key="3">
    <source>
        <dbReference type="PROSITE-ProRule" id="PRU00221"/>
    </source>
</evidence>
<dbReference type="InterPro" id="IPR015943">
    <property type="entry name" value="WD40/YVTN_repeat-like_dom_sf"/>
</dbReference>
<dbReference type="Proteomes" id="UP001204953">
    <property type="component" value="Unassembled WGS sequence"/>
</dbReference>
<proteinExistence type="predicted"/>
<dbReference type="InterPro" id="IPR027417">
    <property type="entry name" value="P-loop_NTPase"/>
</dbReference>
<feature type="domain" description="Novel STAND NTPase 1" evidence="6">
    <location>
        <begin position="545"/>
        <end position="846"/>
    </location>
</feature>
<protein>
    <recommendedName>
        <fullName evidence="6">Novel STAND NTPase 1 domain-containing protein</fullName>
    </recommendedName>
</protein>
<dbReference type="InterPro" id="IPR019775">
    <property type="entry name" value="WD40_repeat_CS"/>
</dbReference>
<evidence type="ECO:0000256" key="1">
    <source>
        <dbReference type="ARBA" id="ARBA00022574"/>
    </source>
</evidence>
<feature type="repeat" description="WD" evidence="3">
    <location>
        <begin position="1299"/>
        <end position="1331"/>
    </location>
</feature>
<dbReference type="PROSITE" id="PS50082">
    <property type="entry name" value="WD_REPEATS_2"/>
    <property type="match status" value="6"/>
</dbReference>
<dbReference type="Gene3D" id="2.130.10.10">
    <property type="entry name" value="YVTN repeat-like/Quinoprotein amine dehydrogenase"/>
    <property type="match status" value="1"/>
</dbReference>
<dbReference type="InterPro" id="IPR019734">
    <property type="entry name" value="TPR_rpt"/>
</dbReference>
<feature type="repeat" description="WD" evidence="3">
    <location>
        <begin position="1093"/>
        <end position="1124"/>
    </location>
</feature>
<dbReference type="InterPro" id="IPR011990">
    <property type="entry name" value="TPR-like_helical_dom_sf"/>
</dbReference>
<dbReference type="Pfam" id="PF20703">
    <property type="entry name" value="nSTAND1"/>
    <property type="match status" value="1"/>
</dbReference>
<dbReference type="PANTHER" id="PTHR19879">
    <property type="entry name" value="TRANSCRIPTION INITIATION FACTOR TFIID"/>
    <property type="match status" value="1"/>
</dbReference>
<evidence type="ECO:0000256" key="2">
    <source>
        <dbReference type="ARBA" id="ARBA00022737"/>
    </source>
</evidence>
<dbReference type="RefSeq" id="WP_254013675.1">
    <property type="nucleotide sequence ID" value="NZ_JAMZMM010000257.1"/>
</dbReference>
<feature type="repeat" description="WD" evidence="3">
    <location>
        <begin position="1216"/>
        <end position="1247"/>
    </location>
</feature>
<dbReference type="Pfam" id="PF00400">
    <property type="entry name" value="WD40"/>
    <property type="match status" value="7"/>
</dbReference>
<reference evidence="7" key="1">
    <citation type="submission" date="2022-06" db="EMBL/GenBank/DDBJ databases">
        <title>New cyanobacteria of genus Symplocastrum in benthos of Lake Baikal.</title>
        <authorList>
            <person name="Sorokovikova E."/>
            <person name="Tikhonova I."/>
            <person name="Krasnopeev A."/>
            <person name="Evseev P."/>
            <person name="Gladkikh A."/>
            <person name="Belykh O."/>
        </authorList>
    </citation>
    <scope>NUCLEOTIDE SEQUENCE</scope>
    <source>
        <strain evidence="7">BBK-W-15</strain>
    </source>
</reference>
<dbReference type="CDD" id="cd00200">
    <property type="entry name" value="WD40"/>
    <property type="match status" value="1"/>
</dbReference>
<sequence>MLAVKSWVIMKERNHLEKIAASNERSLLTLDRAITLSEGQFSLILVRCNYQICKKPIWERLQTIARVPLRQLVLEESSKNLYASILSATTHHQSATLIVFGLESIIEIDQVLALTNQVRDEFRKSLTSPLVLWVTDEVLHKLARFAPDFKSWAATSIKFELPTNQLIELWQKSTDKLFATILDNNRGEFLSNEYFNLTPGCLHRQELASAWRDLQTRGVNLAPKLRASWQFILGRDAFFQNQIDVSLHHYQQSIELWQEELSREEDKNYSLLEQQGVLLLHIGWCYCRQADLQPSHKYRNWVKAKESFRAGIEVFTLARRLDWVTSLRIQLGEVLEKLESWRELQVLALQSLAENQSSGGPILIPQAYGFLAAVAQAQSNWEDAKIFAETAIDIIERSQIYLGKSFYESDSIRTKAPWYQPQHRGKYILILAKALRQLGDLSLAIDNLEKALKIEELLPSSSAQSPQLYIDILEELRVLYFNRQEYLRAFELKLRRRTIQQQYGFFTFLGAAPIPVKSQERITKLNNQKFTLDPLPHTFGNSVAGRLLDINRLIERLSRNDRKLTIIHASSGVGKSFLINAGLVPALETRIIGAREVVPVVQKVYSNWVDELARRLNSALGIIPPTLGDTNIDSTPFINNKSEEQITKLQKIIEQLQLATENNLLVVLIFDQFEEFFFACTNLEERRQFYDFFSRCLNLPFVKVVLSIREDYLHYLLECERYINLNAIDNNILDKQIRYHLGDLSKSEAKTLISNLTAASQLQLEKDLIERLVTDLASPSETVRMIELQVVGAQLQAEKITTLVEYKALGDDPKAVLVERFLLDAIADCGWDNEEAVWKILFALTDENGTRPLKTKDELIALYSLVSLRLDNYLSIDKREIITHDQIDLILKILVGSGLLFRVPDEPQDRYQIVHDYLVAPIRQQYQDRTQFTIVAQLAESEEKLLLVRKQRLRAIAVGTAMGVLAVSAGGLGWRAEDQRKLAATLSLNDRLSAISASSDALFISNNQFDALIEALRAAKRLKQLETKKGAEQKIVGGELGIWKFFLPILTSNSQIRWFIPHSRALQVEPDTRLQVIASLSQAMNNISEQNRLEGHSDIVTDVSFSPDGQLIASGSRDRTIKLWRTNGFFVATLKGHDDAVTSVAFSPDRQILASGSWDGTIKLWYRNGTLKNTLRGHLGHVYSVSFSPNGEIVASAGEDGTIRLWTISGKLIRTFRGHEGVVQSIAWSPDGEKIASAGYDRTINIWTPDGHLLQSLTGHKSKVNSVVFSPDGQLLASAGDDRTVKLWDASSGKLIDTLIGHERWVLKVAFSPDSQLIASASADHLVMLWDRHGTLLKTFKGHSDSVTSISFNPIQKARDPGQEVRKEGQDPNENTPHPEQGAGGQGAGG</sequence>
<dbReference type="Gene3D" id="3.40.50.300">
    <property type="entry name" value="P-loop containing nucleotide triphosphate hydrolases"/>
    <property type="match status" value="1"/>
</dbReference>
<dbReference type="InterPro" id="IPR020472">
    <property type="entry name" value="WD40_PAC1"/>
</dbReference>
<evidence type="ECO:0000256" key="5">
    <source>
        <dbReference type="SAM" id="MobiDB-lite"/>
    </source>
</evidence>
<keyword evidence="8" id="KW-1185">Reference proteome</keyword>
<dbReference type="InterPro" id="IPR036322">
    <property type="entry name" value="WD40_repeat_dom_sf"/>
</dbReference>
<feature type="region of interest" description="Disordered" evidence="5">
    <location>
        <begin position="1351"/>
        <end position="1390"/>
    </location>
</feature>
<dbReference type="PROSITE" id="PS50294">
    <property type="entry name" value="WD_REPEATS_REGION"/>
    <property type="match status" value="6"/>
</dbReference>
<feature type="repeat" description="WD" evidence="3">
    <location>
        <begin position="1257"/>
        <end position="1298"/>
    </location>
</feature>
<organism evidence="7 8">
    <name type="scientific">Limnofasciculus baicalensis BBK-W-15</name>
    <dbReference type="NCBI Taxonomy" id="2699891"/>
    <lineage>
        <taxon>Bacteria</taxon>
        <taxon>Bacillati</taxon>
        <taxon>Cyanobacteriota</taxon>
        <taxon>Cyanophyceae</taxon>
        <taxon>Coleofasciculales</taxon>
        <taxon>Coleofasciculaceae</taxon>
        <taxon>Limnofasciculus</taxon>
        <taxon>Limnofasciculus baicalensis</taxon>
    </lineage>
</organism>
<name>A0AAE3GVY6_9CYAN</name>
<dbReference type="SMART" id="SM00320">
    <property type="entry name" value="WD40"/>
    <property type="match status" value="6"/>
</dbReference>
<gene>
    <name evidence="7" type="ORF">NJ959_21090</name>
</gene>
<evidence type="ECO:0000313" key="7">
    <source>
        <dbReference type="EMBL" id="MCP2730926.1"/>
    </source>
</evidence>
<keyword evidence="2" id="KW-0677">Repeat</keyword>
<feature type="non-terminal residue" evidence="7">
    <location>
        <position position="1390"/>
    </location>
</feature>
<feature type="repeat" description="WD" evidence="3">
    <location>
        <begin position="1175"/>
        <end position="1209"/>
    </location>
</feature>
<dbReference type="InterPro" id="IPR049052">
    <property type="entry name" value="nSTAND1"/>
</dbReference>
<evidence type="ECO:0000259" key="6">
    <source>
        <dbReference type="Pfam" id="PF20703"/>
    </source>
</evidence>
<dbReference type="SMART" id="SM00028">
    <property type="entry name" value="TPR"/>
    <property type="match status" value="3"/>
</dbReference>
<keyword evidence="1 3" id="KW-0853">WD repeat</keyword>
<dbReference type="PRINTS" id="PR00320">
    <property type="entry name" value="GPROTEINBRPT"/>
</dbReference>
<dbReference type="EMBL" id="JAMZMM010000257">
    <property type="protein sequence ID" value="MCP2730926.1"/>
    <property type="molecule type" value="Genomic_DNA"/>
</dbReference>
<evidence type="ECO:0000313" key="8">
    <source>
        <dbReference type="Proteomes" id="UP001204953"/>
    </source>
</evidence>
<dbReference type="Gene3D" id="1.25.40.10">
    <property type="entry name" value="Tetratricopeptide repeat domain"/>
    <property type="match status" value="1"/>
</dbReference>
<evidence type="ECO:0000256" key="4">
    <source>
        <dbReference type="SAM" id="Coils"/>
    </source>
</evidence>
<dbReference type="SUPFAM" id="SSF52540">
    <property type="entry name" value="P-loop containing nucleoside triphosphate hydrolases"/>
    <property type="match status" value="1"/>
</dbReference>
<feature type="compositionally biased region" description="Basic and acidic residues" evidence="5">
    <location>
        <begin position="1357"/>
        <end position="1370"/>
    </location>
</feature>
<feature type="coiled-coil region" evidence="4">
    <location>
        <begin position="247"/>
        <end position="274"/>
    </location>
</feature>
<dbReference type="SUPFAM" id="SSF48452">
    <property type="entry name" value="TPR-like"/>
    <property type="match status" value="1"/>
</dbReference>
<accession>A0AAE3GVY6</accession>
<dbReference type="PROSITE" id="PS00678">
    <property type="entry name" value="WD_REPEATS_1"/>
    <property type="match status" value="1"/>
</dbReference>
<dbReference type="InterPro" id="IPR001680">
    <property type="entry name" value="WD40_rpt"/>
</dbReference>
<dbReference type="SUPFAM" id="SSF50978">
    <property type="entry name" value="WD40 repeat-like"/>
    <property type="match status" value="1"/>
</dbReference>
<keyword evidence="4" id="KW-0175">Coiled coil</keyword>
<comment type="caution">
    <text evidence="7">The sequence shown here is derived from an EMBL/GenBank/DDBJ whole genome shotgun (WGS) entry which is preliminary data.</text>
</comment>
<feature type="repeat" description="WD" evidence="3">
    <location>
        <begin position="1134"/>
        <end position="1165"/>
    </location>
</feature>
<dbReference type="PANTHER" id="PTHR19879:SF9">
    <property type="entry name" value="TRANSCRIPTION INITIATION FACTOR TFIID SUBUNIT 5"/>
    <property type="match status" value="1"/>
</dbReference>